<dbReference type="Proteomes" id="UP000010471">
    <property type="component" value="Chromosome"/>
</dbReference>
<dbReference type="RefSeq" id="WP_015183888.1">
    <property type="nucleotide sequence ID" value="NC_019738.1"/>
</dbReference>
<dbReference type="KEGG" id="mic:Mic7113_4047"/>
<sequence length="57" mass="6954">MYYQGKDKEKNKFCRPEIWSNIDPAKVKQRIDRITQRLERVQRQFETHEANNSSVDQ</sequence>
<dbReference type="OrthoDB" id="517738at2"/>
<keyword evidence="2" id="KW-1185">Reference proteome</keyword>
<gene>
    <name evidence="1" type="ORF">Mic7113_4047</name>
</gene>
<reference evidence="1 2" key="1">
    <citation type="submission" date="2012-06" db="EMBL/GenBank/DDBJ databases">
        <title>Finished chromosome of genome of Microcoleus sp. PCC 7113.</title>
        <authorList>
            <consortium name="US DOE Joint Genome Institute"/>
            <person name="Gugger M."/>
            <person name="Coursin T."/>
            <person name="Rippka R."/>
            <person name="Tandeau De Marsac N."/>
            <person name="Huntemann M."/>
            <person name="Wei C.-L."/>
            <person name="Han J."/>
            <person name="Detter J.C."/>
            <person name="Han C."/>
            <person name="Tapia R."/>
            <person name="Chen A."/>
            <person name="Kyrpides N."/>
            <person name="Mavromatis K."/>
            <person name="Markowitz V."/>
            <person name="Szeto E."/>
            <person name="Ivanova N."/>
            <person name="Pagani I."/>
            <person name="Pati A."/>
            <person name="Goodwin L."/>
            <person name="Nordberg H.P."/>
            <person name="Cantor M.N."/>
            <person name="Hua S.X."/>
            <person name="Woyke T."/>
            <person name="Kerfeld C.A."/>
        </authorList>
    </citation>
    <scope>NUCLEOTIDE SEQUENCE [LARGE SCALE GENOMIC DNA]</scope>
    <source>
        <strain evidence="1 2">PCC 7113</strain>
    </source>
</reference>
<protein>
    <submittedName>
        <fullName evidence="1">Uncharacterized protein</fullName>
    </submittedName>
</protein>
<proteinExistence type="predicted"/>
<dbReference type="AlphaFoldDB" id="K9WJP9"/>
<accession>K9WJP9</accession>
<dbReference type="STRING" id="1173027.Mic7113_4047"/>
<organism evidence="1 2">
    <name type="scientific">Allocoleopsis franciscana PCC 7113</name>
    <dbReference type="NCBI Taxonomy" id="1173027"/>
    <lineage>
        <taxon>Bacteria</taxon>
        <taxon>Bacillati</taxon>
        <taxon>Cyanobacteriota</taxon>
        <taxon>Cyanophyceae</taxon>
        <taxon>Coleofasciculales</taxon>
        <taxon>Coleofasciculaceae</taxon>
        <taxon>Allocoleopsis</taxon>
        <taxon>Allocoleopsis franciscana</taxon>
    </lineage>
</organism>
<evidence type="ECO:0000313" key="2">
    <source>
        <dbReference type="Proteomes" id="UP000010471"/>
    </source>
</evidence>
<name>K9WJP9_9CYAN</name>
<dbReference type="EMBL" id="CP003630">
    <property type="protein sequence ID" value="AFZ19752.1"/>
    <property type="molecule type" value="Genomic_DNA"/>
</dbReference>
<dbReference type="HOGENOM" id="CLU_2991719_0_0_3"/>
<evidence type="ECO:0000313" key="1">
    <source>
        <dbReference type="EMBL" id="AFZ19752.1"/>
    </source>
</evidence>